<evidence type="ECO:0000256" key="1">
    <source>
        <dbReference type="ARBA" id="ARBA00022603"/>
    </source>
</evidence>
<dbReference type="InterPro" id="IPR014043">
    <property type="entry name" value="Acyl_transferase_dom"/>
</dbReference>
<evidence type="ECO:0000256" key="4">
    <source>
        <dbReference type="PROSITE-ProRule" id="PRU01363"/>
    </source>
</evidence>
<evidence type="ECO:0000313" key="7">
    <source>
        <dbReference type="Proteomes" id="UP001610432"/>
    </source>
</evidence>
<gene>
    <name evidence="6" type="ORF">BJX67DRAFT_385837</name>
</gene>
<dbReference type="InterPro" id="IPR013968">
    <property type="entry name" value="PKS_KR"/>
</dbReference>
<dbReference type="Proteomes" id="UP001610432">
    <property type="component" value="Unassembled WGS sequence"/>
</dbReference>
<dbReference type="SUPFAM" id="SSF53335">
    <property type="entry name" value="S-adenosyl-L-methionine-dependent methyltransferases"/>
    <property type="match status" value="1"/>
</dbReference>
<sequence>MINLESPVLFSSAVQSLLQESPGDRVFVEIGPHSTLAAPLKEIFKAHSDGRQPAYIPTLIRNDGDCRFLLLTTLGRLFNCGVALDPARIFHPGKVLSGLPRYPWQHDKRYWHESRACGEWRLRSTPEHELLGSCVPEATSLEPSWRKFLHLDDVPWLAEHVTSGELMFPGTGYVAMAGEAVRQLQPEVSGYSIRNIQFRAALLLDPNRETEILTHLQPVEVADGVLSPWYHFTISAYDGSSWTLHCQGQVRAGHDRPLQRPRPINRLPRSLASKKFYRTVEKAGVEYGPSFRGLESITTDPRRPKAVATITDAQEMHTATATARYILHPSALDQCLQAIALAGSWGYHAPTARALLPLAIENIRVARGGPSVQIAANSQPVASGYYGDIFGIEGGETALMMHGVYLLNAGRPSSKTPPNLVSRMELRPDIDLVSPAELQLLPPPAESSESLSRTKVTNFLADLCIRAIVRWLEGSPDSREVANWKTFCLKRGAVLNQRADPKIAELEQWILSTETDVPYLKATQAKLRTITAAMGEDKNGAHCGSPVWEALSAHELEDFVRKLLEEVSSLMGDHSPLIETLSLAFEYGIEFATGARLPVEVGLADPLLERVLAASMGSATRAVLRDLKTEAGTPLFSRYVFTDASGEGVEAARERFQAEPNVDFKTLDITNDPEEQGFELHSFDLVIVSYTLQAVPSLQSSLGHIRKLLCSQGRLLLHEATEEMAFDVIMGTLTGWWFNDDGNRPSDPFVSPDPWNQELQSARFTGTEVITPEPIGSVSILSGLSSPSSPMGEIAILAADDPCPWVDVESTEFENRGCTVERTILDHPPEQGQFVVCLFEAHSPYLDKITEKEFWTLKRFLVQAEDTQLTCVNPGFGAIHGLARSLRQEMGLDISILEVDKWSEAASAAVVSVCEKVHAARGNLSADQDYEFVLSDGGVLVPRSYRSSFPQELSSIPAPDAPRSLPIGSIGHLETIQWAPLPPSGSLSAGEIEVDVAYAGLNFRDLLVLLGLFGNVDECGIEASGTIRQVGPGVMGPQARRLPDDVSLEDRAAMGVVYMTALHSLVNVANLQKGQSVLIHSAAGGLGIAALNIYATVGKEEKAEFLTEPFQIPRERIFNSRDASFLPDLMDATNGRGVDVVLNSLSGNLLHASWECVAAHGKMIELGKRGLLNTWDPEHESLHLESVLHRINQIFTNMRENGSIKPIRPMNVFDAADAGKAFRYLQTGNYMGRIVLRMPSAESLSTLASTPVRKMPPLSPDRSYLLVGDLGGIGSCVSSWLVHHGARSLVFLSRAAGDLQEHKELIQELQAQGCLVTCVQGTVTNPTDVEKADRTLAHMTFSDWLSALAPKVTGAQHLHEATKDLPLDFFVMFGSISGTVGVGGQANYAAANTYLDAFAQYRRAQGLVASVVNLGLVDEVGVATRRPESDTQFRSHTIVQSESDRASFAVGIGNDKAPLGLLPKPIWGRDARFALHKTRQGPTATGSQGKEEALKDILKQVDQEPSLLNKTELVEDLKTRAAKAIAEQIAGHDDMGEEQYKMLQIDSLTAVEIHTSVRRSMKIDIPTPEIINAGVVGELCGLLVVYLRRKYKLDEQAV</sequence>
<dbReference type="InterPro" id="IPR049551">
    <property type="entry name" value="PKS_DH_C"/>
</dbReference>
<dbReference type="InterPro" id="IPR001227">
    <property type="entry name" value="Ac_transferase_dom_sf"/>
</dbReference>
<feature type="active site" description="Proton acceptor; for dehydratase activity" evidence="4">
    <location>
        <position position="160"/>
    </location>
</feature>
<dbReference type="Pfam" id="PF08242">
    <property type="entry name" value="Methyltransf_12"/>
    <property type="match status" value="1"/>
</dbReference>
<dbReference type="SUPFAM" id="SSF50129">
    <property type="entry name" value="GroES-like"/>
    <property type="match status" value="1"/>
</dbReference>
<organism evidence="6 7">
    <name type="scientific">Aspergillus lucknowensis</name>
    <dbReference type="NCBI Taxonomy" id="176173"/>
    <lineage>
        <taxon>Eukaryota</taxon>
        <taxon>Fungi</taxon>
        <taxon>Dikarya</taxon>
        <taxon>Ascomycota</taxon>
        <taxon>Pezizomycotina</taxon>
        <taxon>Eurotiomycetes</taxon>
        <taxon>Eurotiomycetidae</taxon>
        <taxon>Eurotiales</taxon>
        <taxon>Aspergillaceae</taxon>
        <taxon>Aspergillus</taxon>
        <taxon>Aspergillus subgen. Nidulantes</taxon>
    </lineage>
</organism>
<dbReference type="InterPro" id="IPR016035">
    <property type="entry name" value="Acyl_Trfase/lysoPLipase"/>
</dbReference>
<dbReference type="PROSITE" id="PS52019">
    <property type="entry name" value="PKS_MFAS_DH"/>
    <property type="match status" value="1"/>
</dbReference>
<keyword evidence="1" id="KW-0489">Methyltransferase</keyword>
<keyword evidence="3" id="KW-0511">Multifunctional enzyme</keyword>
<dbReference type="Pfam" id="PF00698">
    <property type="entry name" value="Acyl_transf_1"/>
    <property type="match status" value="1"/>
</dbReference>
<dbReference type="Gene3D" id="3.40.50.720">
    <property type="entry name" value="NAD(P)-binding Rossmann-like Domain"/>
    <property type="match status" value="2"/>
</dbReference>
<dbReference type="Gene3D" id="3.10.129.110">
    <property type="entry name" value="Polyketide synthase dehydratase"/>
    <property type="match status" value="1"/>
</dbReference>
<comment type="caution">
    <text evidence="6">The sequence shown here is derived from an EMBL/GenBank/DDBJ whole genome shotgun (WGS) entry which is preliminary data.</text>
</comment>
<dbReference type="InterPro" id="IPR049552">
    <property type="entry name" value="PKS_DH_N"/>
</dbReference>
<dbReference type="Pfam" id="PF21089">
    <property type="entry name" value="PKS_DH_N"/>
    <property type="match status" value="1"/>
</dbReference>
<dbReference type="InterPro" id="IPR042104">
    <property type="entry name" value="PKS_dehydratase_sf"/>
</dbReference>
<dbReference type="PANTHER" id="PTHR43775">
    <property type="entry name" value="FATTY ACID SYNTHASE"/>
    <property type="match status" value="1"/>
</dbReference>
<dbReference type="RefSeq" id="XP_070881191.1">
    <property type="nucleotide sequence ID" value="XM_071033948.1"/>
</dbReference>
<dbReference type="CDD" id="cd05195">
    <property type="entry name" value="enoyl_red"/>
    <property type="match status" value="1"/>
</dbReference>
<dbReference type="Gene3D" id="3.40.366.10">
    <property type="entry name" value="Malonyl-Coenzyme A Acyl Carrier Protein, domain 2"/>
    <property type="match status" value="1"/>
</dbReference>
<dbReference type="SUPFAM" id="SSF51735">
    <property type="entry name" value="NAD(P)-binding Rossmann-fold domains"/>
    <property type="match status" value="2"/>
</dbReference>
<dbReference type="InterPro" id="IPR020807">
    <property type="entry name" value="PKS_DH"/>
</dbReference>
<dbReference type="GeneID" id="98149020"/>
<protein>
    <submittedName>
        <fullName evidence="6">Polyketide synthase dehydratase-domain-containing protein</fullName>
    </submittedName>
</protein>
<dbReference type="SMART" id="SM00826">
    <property type="entry name" value="PKS_DH"/>
    <property type="match status" value="1"/>
</dbReference>
<dbReference type="EMBL" id="JBFXLQ010000071">
    <property type="protein sequence ID" value="KAL2862212.1"/>
    <property type="molecule type" value="Genomic_DNA"/>
</dbReference>
<dbReference type="InterPro" id="IPR057326">
    <property type="entry name" value="KR_dom"/>
</dbReference>
<dbReference type="InterPro" id="IPR049900">
    <property type="entry name" value="PKS_mFAS_DH"/>
</dbReference>
<feature type="domain" description="PKS/mFAS DH" evidence="5">
    <location>
        <begin position="128"/>
        <end position="415"/>
    </location>
</feature>
<feature type="active site" description="Proton donor; for dehydratase activity" evidence="4">
    <location>
        <position position="333"/>
    </location>
</feature>
<dbReference type="InterPro" id="IPR013217">
    <property type="entry name" value="Methyltransf_12"/>
</dbReference>
<dbReference type="Pfam" id="PF13602">
    <property type="entry name" value="ADH_zinc_N_2"/>
    <property type="match status" value="1"/>
</dbReference>
<dbReference type="InterPro" id="IPR020843">
    <property type="entry name" value="ER"/>
</dbReference>
<dbReference type="Pfam" id="PF14765">
    <property type="entry name" value="PS-DH"/>
    <property type="match status" value="1"/>
</dbReference>
<dbReference type="InterPro" id="IPR011032">
    <property type="entry name" value="GroES-like_sf"/>
</dbReference>
<dbReference type="InterPro" id="IPR050091">
    <property type="entry name" value="PKS_NRPS_Biosynth_Enz"/>
</dbReference>
<name>A0ABR4LFN7_9EURO</name>
<dbReference type="Gene3D" id="3.90.180.10">
    <property type="entry name" value="Medium-chain alcohol dehydrogenases, catalytic domain"/>
    <property type="match status" value="1"/>
</dbReference>
<dbReference type="Gene3D" id="3.30.70.3290">
    <property type="match status" value="1"/>
</dbReference>
<dbReference type="SMART" id="SM00822">
    <property type="entry name" value="PKS_KR"/>
    <property type="match status" value="1"/>
</dbReference>
<feature type="region of interest" description="C-terminal hotdog fold" evidence="4">
    <location>
        <begin position="268"/>
        <end position="415"/>
    </location>
</feature>
<dbReference type="Pfam" id="PF08659">
    <property type="entry name" value="KR"/>
    <property type="match status" value="1"/>
</dbReference>
<proteinExistence type="predicted"/>
<dbReference type="InterPro" id="IPR036291">
    <property type="entry name" value="NAD(P)-bd_dom_sf"/>
</dbReference>
<accession>A0ABR4LFN7</accession>
<evidence type="ECO:0000256" key="2">
    <source>
        <dbReference type="ARBA" id="ARBA00022679"/>
    </source>
</evidence>
<keyword evidence="2" id="KW-0808">Transferase</keyword>
<dbReference type="InterPro" id="IPR029063">
    <property type="entry name" value="SAM-dependent_MTases_sf"/>
</dbReference>
<evidence type="ECO:0000259" key="5">
    <source>
        <dbReference type="PROSITE" id="PS52019"/>
    </source>
</evidence>
<dbReference type="SMART" id="SM00829">
    <property type="entry name" value="PKS_ER"/>
    <property type="match status" value="1"/>
</dbReference>
<dbReference type="SUPFAM" id="SSF52151">
    <property type="entry name" value="FabD/lysophospholipase-like"/>
    <property type="match status" value="1"/>
</dbReference>
<feature type="region of interest" description="N-terminal hotdog fold" evidence="4">
    <location>
        <begin position="128"/>
        <end position="257"/>
    </location>
</feature>
<dbReference type="Gene3D" id="3.40.50.150">
    <property type="entry name" value="Vaccinia Virus protein VP39"/>
    <property type="match status" value="1"/>
</dbReference>
<keyword evidence="7" id="KW-1185">Reference proteome</keyword>
<dbReference type="PANTHER" id="PTHR43775:SF49">
    <property type="entry name" value="SYNTHASE, PUTATIVE (JCVI)-RELATED"/>
    <property type="match status" value="1"/>
</dbReference>
<evidence type="ECO:0000313" key="6">
    <source>
        <dbReference type="EMBL" id="KAL2862212.1"/>
    </source>
</evidence>
<evidence type="ECO:0000256" key="3">
    <source>
        <dbReference type="ARBA" id="ARBA00023268"/>
    </source>
</evidence>
<reference evidence="6 7" key="1">
    <citation type="submission" date="2024-07" db="EMBL/GenBank/DDBJ databases">
        <title>Section-level genome sequencing and comparative genomics of Aspergillus sections Usti and Cavernicolus.</title>
        <authorList>
            <consortium name="Lawrence Berkeley National Laboratory"/>
            <person name="Nybo J.L."/>
            <person name="Vesth T.C."/>
            <person name="Theobald S."/>
            <person name="Frisvad J.C."/>
            <person name="Larsen T.O."/>
            <person name="Kjaerboelling I."/>
            <person name="Rothschild-Mancinelli K."/>
            <person name="Lyhne E.K."/>
            <person name="Kogle M.E."/>
            <person name="Barry K."/>
            <person name="Clum A."/>
            <person name="Na H."/>
            <person name="Ledsgaard L."/>
            <person name="Lin J."/>
            <person name="Lipzen A."/>
            <person name="Kuo A."/>
            <person name="Riley R."/>
            <person name="Mondo S."/>
            <person name="Labutti K."/>
            <person name="Haridas S."/>
            <person name="Pangalinan J."/>
            <person name="Salamov A.A."/>
            <person name="Simmons B.A."/>
            <person name="Magnuson J.K."/>
            <person name="Chen J."/>
            <person name="Drula E."/>
            <person name="Henrissat B."/>
            <person name="Wiebenga A."/>
            <person name="Lubbers R.J."/>
            <person name="Gomes A.C."/>
            <person name="Macurrencykelacurrency M.R."/>
            <person name="Stajich J."/>
            <person name="Grigoriev I.V."/>
            <person name="Mortensen U.H."/>
            <person name="De Vries R.P."/>
            <person name="Baker S.E."/>
            <person name="Andersen M.R."/>
        </authorList>
    </citation>
    <scope>NUCLEOTIDE SEQUENCE [LARGE SCALE GENOMIC DNA]</scope>
    <source>
        <strain evidence="6 7">CBS 449.75</strain>
    </source>
</reference>